<feature type="domain" description="Transposase IS110-like N-terminal" evidence="2">
    <location>
        <begin position="19"/>
        <end position="179"/>
    </location>
</feature>
<comment type="caution">
    <text evidence="4">The sequence shown here is derived from an EMBL/GenBank/DDBJ whole genome shotgun (WGS) entry which is preliminary data.</text>
</comment>
<dbReference type="InterPro" id="IPR047650">
    <property type="entry name" value="Transpos_IS110"/>
</dbReference>
<dbReference type="GO" id="GO:0006313">
    <property type="term" value="P:DNA transposition"/>
    <property type="evidence" value="ECO:0007669"/>
    <property type="project" value="InterPro"/>
</dbReference>
<dbReference type="NCBIfam" id="NF033542">
    <property type="entry name" value="transpos_IS110"/>
    <property type="match status" value="1"/>
</dbReference>
<keyword evidence="1" id="KW-0175">Coiled coil</keyword>
<accession>A0A7W5AWZ0</accession>
<dbReference type="GO" id="GO:0004803">
    <property type="term" value="F:transposase activity"/>
    <property type="evidence" value="ECO:0007669"/>
    <property type="project" value="InterPro"/>
</dbReference>
<dbReference type="PANTHER" id="PTHR33055">
    <property type="entry name" value="TRANSPOSASE FOR INSERTION SEQUENCE ELEMENT IS1111A"/>
    <property type="match status" value="1"/>
</dbReference>
<dbReference type="EMBL" id="JACHXK010000003">
    <property type="protein sequence ID" value="MBB3109626.1"/>
    <property type="molecule type" value="Genomic_DNA"/>
</dbReference>
<sequence length="434" mass="49275">MNSTQNDRINQITSSTLIVGVDIAKFRHVARAQDYRGVEFGKPITFENNREGFEMFVGWFRKIATEQGFQDVIVGMEPTGHYWLNLAHFLSEQHVTCAVVNPLHVKKSKELDDNSPTKNDIKDAKVIAQLVKDGRYAVPNLPQGIYAELREAMKIRDHLSTDLRVVQGRVHNWLDRYFPEFLTVFKDWECKSARQMLSLCLLPHELVLESEEALLSHLRQVAKRGLGIERMRSLKAAASRSVGIREGTALAKLELQLSLTQYELLESKFEELEARLDELLGQIPQVKQLLAIKGIGRDSIVGFLAEIGDIERYRHPKQIIKLAGLNLKENTSGKHKGQTKITKRGRKRLRALLFRVMMPLVAKNRAFKALHQYYTKRPDNPLKKMQSLIALCGKLVRILFGVLKKRASVQRSKDVAGYPTVHGSVVSGLNSCFS</sequence>
<dbReference type="InterPro" id="IPR003346">
    <property type="entry name" value="Transposase_20"/>
</dbReference>
<reference evidence="4 5" key="1">
    <citation type="submission" date="2020-08" db="EMBL/GenBank/DDBJ databases">
        <title>Genomic Encyclopedia of Type Strains, Phase III (KMG-III): the genomes of soil and plant-associated and newly described type strains.</title>
        <authorList>
            <person name="Whitman W."/>
        </authorList>
    </citation>
    <scope>NUCLEOTIDE SEQUENCE [LARGE SCALE GENOMIC DNA]</scope>
    <source>
        <strain evidence="4 5">CECT 5862</strain>
    </source>
</reference>
<dbReference type="InterPro" id="IPR002525">
    <property type="entry name" value="Transp_IS110-like_N"/>
</dbReference>
<feature type="coiled-coil region" evidence="1">
    <location>
        <begin position="255"/>
        <end position="289"/>
    </location>
</feature>
<evidence type="ECO:0000259" key="2">
    <source>
        <dbReference type="Pfam" id="PF01548"/>
    </source>
</evidence>
<dbReference type="Proteomes" id="UP000570361">
    <property type="component" value="Unassembled WGS sequence"/>
</dbReference>
<dbReference type="AlphaFoldDB" id="A0A7W5AWZ0"/>
<name>A0A7W5AWZ0_9BACL</name>
<keyword evidence="5" id="KW-1185">Reference proteome</keyword>
<dbReference type="Pfam" id="PF02371">
    <property type="entry name" value="Transposase_20"/>
    <property type="match status" value="1"/>
</dbReference>
<evidence type="ECO:0000259" key="3">
    <source>
        <dbReference type="Pfam" id="PF02371"/>
    </source>
</evidence>
<evidence type="ECO:0000256" key="1">
    <source>
        <dbReference type="SAM" id="Coils"/>
    </source>
</evidence>
<gene>
    <name evidence="4" type="ORF">FHS18_001689</name>
</gene>
<protein>
    <submittedName>
        <fullName evidence="4">Transposase</fullName>
    </submittedName>
</protein>
<dbReference type="GO" id="GO:0003677">
    <property type="term" value="F:DNA binding"/>
    <property type="evidence" value="ECO:0007669"/>
    <property type="project" value="InterPro"/>
</dbReference>
<feature type="domain" description="Transposase IS116/IS110/IS902 C-terminal" evidence="3">
    <location>
        <begin position="288"/>
        <end position="372"/>
    </location>
</feature>
<proteinExistence type="predicted"/>
<evidence type="ECO:0000313" key="5">
    <source>
        <dbReference type="Proteomes" id="UP000570361"/>
    </source>
</evidence>
<dbReference type="Pfam" id="PF01548">
    <property type="entry name" value="DEDD_Tnp_IS110"/>
    <property type="match status" value="1"/>
</dbReference>
<dbReference type="PANTHER" id="PTHR33055:SF13">
    <property type="entry name" value="TRANSPOSASE"/>
    <property type="match status" value="1"/>
</dbReference>
<evidence type="ECO:0000313" key="4">
    <source>
        <dbReference type="EMBL" id="MBB3109626.1"/>
    </source>
</evidence>
<organism evidence="4 5">
    <name type="scientific">Paenibacillus phyllosphaerae</name>
    <dbReference type="NCBI Taxonomy" id="274593"/>
    <lineage>
        <taxon>Bacteria</taxon>
        <taxon>Bacillati</taxon>
        <taxon>Bacillota</taxon>
        <taxon>Bacilli</taxon>
        <taxon>Bacillales</taxon>
        <taxon>Paenibacillaceae</taxon>
        <taxon>Paenibacillus</taxon>
    </lineage>
</organism>